<dbReference type="SUPFAM" id="SSF53335">
    <property type="entry name" value="S-adenosyl-L-methionine-dependent methyltransferases"/>
    <property type="match status" value="1"/>
</dbReference>
<dbReference type="PANTHER" id="PTHR43591">
    <property type="entry name" value="METHYLTRANSFERASE"/>
    <property type="match status" value="1"/>
</dbReference>
<dbReference type="Pfam" id="PF13649">
    <property type="entry name" value="Methyltransf_25"/>
    <property type="match status" value="1"/>
</dbReference>
<accession>A0A1V4HJU5</accession>
<dbReference type="GO" id="GO:0008168">
    <property type="term" value="F:methyltransferase activity"/>
    <property type="evidence" value="ECO:0007669"/>
    <property type="project" value="UniProtKB-KW"/>
</dbReference>
<organism evidence="2 3">
    <name type="scientific">Paenibacillus ferrarius</name>
    <dbReference type="NCBI Taxonomy" id="1469647"/>
    <lineage>
        <taxon>Bacteria</taxon>
        <taxon>Bacillati</taxon>
        <taxon>Bacillota</taxon>
        <taxon>Bacilli</taxon>
        <taxon>Bacillales</taxon>
        <taxon>Paenibacillaceae</taxon>
        <taxon>Paenibacillus</taxon>
    </lineage>
</organism>
<protein>
    <submittedName>
        <fullName evidence="2">Methyltransferase</fullName>
    </submittedName>
</protein>
<dbReference type="GO" id="GO:0032259">
    <property type="term" value="P:methylation"/>
    <property type="evidence" value="ECO:0007669"/>
    <property type="project" value="UniProtKB-KW"/>
</dbReference>
<sequence length="232" mass="26271">MDKQSNENITMKFNEVAEKYDSQRRKLIPCFDDFYQTAAALAQTNQPAPRILDLGAGTGLFSSYILEQNPAAKLTLIDLSQGMLDVAKLRFGDNQPNITMFTGDYSTFESSEPFDCIVSALSIHHLEDAAKQILFDHIYKLLKPGGLFVNADQVLGSSPFLDQLYRSDWEAKIEATDLSYEALQAAYERTKLDKMAPLDLQLGWLRTTGFIDVDCVYKYYNFVVMYARKPNV</sequence>
<dbReference type="InterPro" id="IPR041698">
    <property type="entry name" value="Methyltransf_25"/>
</dbReference>
<keyword evidence="3" id="KW-1185">Reference proteome</keyword>
<comment type="caution">
    <text evidence="2">The sequence shown here is derived from an EMBL/GenBank/DDBJ whole genome shotgun (WGS) entry which is preliminary data.</text>
</comment>
<dbReference type="AlphaFoldDB" id="A0A1V4HJU5"/>
<proteinExistence type="predicted"/>
<dbReference type="OrthoDB" id="465705at2"/>
<evidence type="ECO:0000259" key="1">
    <source>
        <dbReference type="Pfam" id="PF13649"/>
    </source>
</evidence>
<dbReference type="Gene3D" id="6.10.140.280">
    <property type="match status" value="1"/>
</dbReference>
<dbReference type="Proteomes" id="UP000190626">
    <property type="component" value="Unassembled WGS sequence"/>
</dbReference>
<dbReference type="Gene3D" id="3.40.50.150">
    <property type="entry name" value="Vaccinia Virus protein VP39"/>
    <property type="match status" value="1"/>
</dbReference>
<dbReference type="InterPro" id="IPR029063">
    <property type="entry name" value="SAM-dependent_MTases_sf"/>
</dbReference>
<dbReference type="STRING" id="1469647.BC351_03230"/>
<reference evidence="3" key="1">
    <citation type="submission" date="2016-07" db="EMBL/GenBank/DDBJ databases">
        <authorList>
            <person name="Florea S."/>
            <person name="Webb J.S."/>
            <person name="Jaromczyk J."/>
            <person name="Schardl C.L."/>
        </authorList>
    </citation>
    <scope>NUCLEOTIDE SEQUENCE [LARGE SCALE GENOMIC DNA]</scope>
    <source>
        <strain evidence="3">CY1</strain>
    </source>
</reference>
<feature type="domain" description="Methyltransferase" evidence="1">
    <location>
        <begin position="51"/>
        <end position="146"/>
    </location>
</feature>
<dbReference type="RefSeq" id="WP_079412860.1">
    <property type="nucleotide sequence ID" value="NZ_MBTG01000012.1"/>
</dbReference>
<evidence type="ECO:0000313" key="3">
    <source>
        <dbReference type="Proteomes" id="UP000190626"/>
    </source>
</evidence>
<gene>
    <name evidence="2" type="ORF">BC351_03230</name>
</gene>
<dbReference type="CDD" id="cd02440">
    <property type="entry name" value="AdoMet_MTases"/>
    <property type="match status" value="1"/>
</dbReference>
<keyword evidence="2" id="KW-0808">Transferase</keyword>
<name>A0A1V4HJU5_9BACL</name>
<evidence type="ECO:0000313" key="2">
    <source>
        <dbReference type="EMBL" id="OPH57551.1"/>
    </source>
</evidence>
<dbReference type="EMBL" id="MBTG01000012">
    <property type="protein sequence ID" value="OPH57551.1"/>
    <property type="molecule type" value="Genomic_DNA"/>
</dbReference>
<keyword evidence="2" id="KW-0489">Methyltransferase</keyword>